<keyword evidence="5" id="KW-0378">Hydrolase</keyword>
<dbReference type="Gene3D" id="2.30.40.10">
    <property type="entry name" value="Urease, subunit C, domain 1"/>
    <property type="match status" value="1"/>
</dbReference>
<evidence type="ECO:0000256" key="4">
    <source>
        <dbReference type="ARBA" id="ARBA00022723"/>
    </source>
</evidence>
<dbReference type="InterPro" id="IPR006680">
    <property type="entry name" value="Amidohydro-rel"/>
</dbReference>
<dbReference type="SUPFAM" id="SSF51556">
    <property type="entry name" value="Metallo-dependent hydrolases"/>
    <property type="match status" value="1"/>
</dbReference>
<evidence type="ECO:0000256" key="2">
    <source>
        <dbReference type="ARBA" id="ARBA00002368"/>
    </source>
</evidence>
<dbReference type="RefSeq" id="WP_147163958.1">
    <property type="nucleotide sequence ID" value="NZ_BJZO01000054.1"/>
</dbReference>
<organism evidence="7 8">
    <name type="scientific">Pararhodospirillum oryzae</name>
    <dbReference type="NCBI Taxonomy" id="478448"/>
    <lineage>
        <taxon>Bacteria</taxon>
        <taxon>Pseudomonadati</taxon>
        <taxon>Pseudomonadota</taxon>
        <taxon>Alphaproteobacteria</taxon>
        <taxon>Rhodospirillales</taxon>
        <taxon>Rhodospirillaceae</taxon>
        <taxon>Pararhodospirillum</taxon>
    </lineage>
</organism>
<comment type="similarity">
    <text evidence="3">Belongs to the metallo-dependent hydrolases superfamily. DHOase family. Class I DHOase subfamily.</text>
</comment>
<dbReference type="InterPro" id="IPR002195">
    <property type="entry name" value="Dihydroorotase_CS"/>
</dbReference>
<name>A0A512H902_9PROT</name>
<evidence type="ECO:0000313" key="7">
    <source>
        <dbReference type="EMBL" id="GEO81936.1"/>
    </source>
</evidence>
<dbReference type="GO" id="GO:0006145">
    <property type="term" value="P:purine nucleobase catabolic process"/>
    <property type="evidence" value="ECO:0007669"/>
    <property type="project" value="TreeGrafter"/>
</dbReference>
<dbReference type="PROSITE" id="PS00483">
    <property type="entry name" value="DIHYDROOROTASE_2"/>
    <property type="match status" value="1"/>
</dbReference>
<protein>
    <submittedName>
        <fullName evidence="7">Dihydroorotase</fullName>
    </submittedName>
</protein>
<dbReference type="CDD" id="cd01318">
    <property type="entry name" value="DHOase_IIb"/>
    <property type="match status" value="1"/>
</dbReference>
<evidence type="ECO:0000313" key="8">
    <source>
        <dbReference type="Proteomes" id="UP000321567"/>
    </source>
</evidence>
<proteinExistence type="inferred from homology"/>
<keyword evidence="4" id="KW-0479">Metal-binding</keyword>
<dbReference type="Gene3D" id="3.20.20.140">
    <property type="entry name" value="Metal-dependent hydrolases"/>
    <property type="match status" value="1"/>
</dbReference>
<comment type="function">
    <text evidence="2">Catalyzes the reversible cyclization of carbamoyl aspartate to dihydroorotate.</text>
</comment>
<dbReference type="Proteomes" id="UP000321567">
    <property type="component" value="Unassembled WGS sequence"/>
</dbReference>
<dbReference type="GO" id="GO:0004038">
    <property type="term" value="F:allantoinase activity"/>
    <property type="evidence" value="ECO:0007669"/>
    <property type="project" value="TreeGrafter"/>
</dbReference>
<dbReference type="PANTHER" id="PTHR43668:SF4">
    <property type="entry name" value="ALLANTOINASE"/>
    <property type="match status" value="1"/>
</dbReference>
<dbReference type="NCBIfam" id="NF006559">
    <property type="entry name" value="PRK09060.1"/>
    <property type="match status" value="1"/>
</dbReference>
<dbReference type="NCBIfam" id="TIGR00857">
    <property type="entry name" value="pyrC_multi"/>
    <property type="match status" value="1"/>
</dbReference>
<evidence type="ECO:0000256" key="3">
    <source>
        <dbReference type="ARBA" id="ARBA00010286"/>
    </source>
</evidence>
<dbReference type="SUPFAM" id="SSF51338">
    <property type="entry name" value="Composite domain of metallo-dependent hydrolases"/>
    <property type="match status" value="1"/>
</dbReference>
<dbReference type="Pfam" id="PF01979">
    <property type="entry name" value="Amidohydro_1"/>
    <property type="match status" value="1"/>
</dbReference>
<keyword evidence="8" id="KW-1185">Reference proteome</keyword>
<reference evidence="7 8" key="1">
    <citation type="submission" date="2019-07" db="EMBL/GenBank/DDBJ databases">
        <title>Whole genome shotgun sequence of Rhodospirillum oryzae NBRC 107573.</title>
        <authorList>
            <person name="Hosoyama A."/>
            <person name="Uohara A."/>
            <person name="Ohji S."/>
            <person name="Ichikawa N."/>
        </authorList>
    </citation>
    <scope>NUCLEOTIDE SEQUENCE [LARGE SCALE GENOMIC DNA]</scope>
    <source>
        <strain evidence="7 8">NBRC 107573</strain>
    </source>
</reference>
<dbReference type="InterPro" id="IPR032466">
    <property type="entry name" value="Metal_Hydrolase"/>
</dbReference>
<evidence type="ECO:0000256" key="5">
    <source>
        <dbReference type="ARBA" id="ARBA00022801"/>
    </source>
</evidence>
<comment type="caution">
    <text evidence="7">The sequence shown here is derived from an EMBL/GenBank/DDBJ whole genome shotgun (WGS) entry which is preliminary data.</text>
</comment>
<dbReference type="PANTHER" id="PTHR43668">
    <property type="entry name" value="ALLANTOINASE"/>
    <property type="match status" value="1"/>
</dbReference>
<dbReference type="AlphaFoldDB" id="A0A512H902"/>
<dbReference type="OrthoDB" id="9775759at2"/>
<gene>
    <name evidence="7" type="primary">pyrC_2</name>
    <name evidence="7" type="ORF">ROR02_20670</name>
</gene>
<dbReference type="GO" id="GO:0005737">
    <property type="term" value="C:cytoplasm"/>
    <property type="evidence" value="ECO:0007669"/>
    <property type="project" value="TreeGrafter"/>
</dbReference>
<dbReference type="GO" id="GO:0046872">
    <property type="term" value="F:metal ion binding"/>
    <property type="evidence" value="ECO:0007669"/>
    <property type="project" value="UniProtKB-KW"/>
</dbReference>
<feature type="domain" description="Amidohydrolase-related" evidence="6">
    <location>
        <begin position="54"/>
        <end position="422"/>
    </location>
</feature>
<dbReference type="EMBL" id="BJZO01000054">
    <property type="protein sequence ID" value="GEO81936.1"/>
    <property type="molecule type" value="Genomic_DNA"/>
</dbReference>
<dbReference type="InterPro" id="IPR011059">
    <property type="entry name" value="Metal-dep_hydrolase_composite"/>
</dbReference>
<evidence type="ECO:0000259" key="6">
    <source>
        <dbReference type="Pfam" id="PF01979"/>
    </source>
</evidence>
<accession>A0A512H902</accession>
<sequence>MTETFDLILTGGTVVLPGRTVRADVGVRGPHVAAIGALDPGHAAQVVDCAGLHVLPGVIDTQVHFREPGLEHKEDLESGTRAAVLGGVCGVFEMPNTTPPTDSLAALKDKLARARARAWCDHAFYLGAGADNADALGGWERAPGCCGIKVFMGSSTGTLLVEDDDVLRRVLTSGIRRVAVHCEDEARLRERRALVAEGAPVAAHAEWRDAETARRATARLLTLARETGRKVHVLHVTTAEEMALLQAYRDIASVEVTPQHLTLAAPEAYETLGTLAQMNPPIRDARHRAALWTALDQGIVDVIGSDHAPHTREEKARPYPASPSGMPGVQTLVPVMLDHVHAGRLSLERFVDLTSAGPARLFDIAGKGRVAVGFDADLTVVDLSARREITDAWSASRCGWTPFNGHTVTGWPVMTVIRGHVVMREGELQGAPLGAPMRFHPLPPAPAEGSLA</sequence>
<comment type="cofactor">
    <cofactor evidence="1">
        <name>Zn(2+)</name>
        <dbReference type="ChEBI" id="CHEBI:29105"/>
    </cofactor>
</comment>
<dbReference type="InterPro" id="IPR050138">
    <property type="entry name" value="DHOase/Allantoinase_Hydrolase"/>
</dbReference>
<evidence type="ECO:0000256" key="1">
    <source>
        <dbReference type="ARBA" id="ARBA00001947"/>
    </source>
</evidence>